<sequence length="94" mass="10773">MHELWYFYIVIWAFVELIGYFRKKSYRTRMKSGAIWAVVLVSLATAGQMNPDQNIFLQLGVCFILYGVVAVIIFYSRVGLAKLFNRISNSAGRA</sequence>
<keyword evidence="1" id="KW-0472">Membrane</keyword>
<keyword evidence="1" id="KW-1133">Transmembrane helix</keyword>
<feature type="transmembrane region" description="Helical" evidence="1">
    <location>
        <begin position="55"/>
        <end position="76"/>
    </location>
</feature>
<reference evidence="2 3" key="1">
    <citation type="submission" date="2011-01" db="EMBL/GenBank/DDBJ databases">
        <title>Complete sequence of Shewanella putrefaciens 200.</title>
        <authorList>
            <consortium name="US DOE Joint Genome Institute"/>
            <person name="Lucas S."/>
            <person name="Copeland A."/>
            <person name="Lapidus A."/>
            <person name="Cheng J.-F."/>
            <person name="Bruce D."/>
            <person name="Goodwin L."/>
            <person name="Pitluck S."/>
            <person name="Munk A.C."/>
            <person name="Detter J.C."/>
            <person name="Han C."/>
            <person name="Tapia R."/>
            <person name="Land M."/>
            <person name="Hauser L."/>
            <person name="Chang Y.-J."/>
            <person name="Jeffries C."/>
            <person name="Kyrpides N."/>
            <person name="Ivanova N."/>
            <person name="Mikhailova N."/>
            <person name="Kolker E."/>
            <person name="Lawrence C."/>
            <person name="McCue L.A."/>
            <person name="DiChristina T."/>
            <person name="Nealson K."/>
            <person name="Fredrickson J.K."/>
            <person name="Woyke T."/>
        </authorList>
    </citation>
    <scope>NUCLEOTIDE SEQUENCE [LARGE SCALE GENOMIC DNA]</scope>
    <source>
        <strain evidence="2 3">200</strain>
    </source>
</reference>
<keyword evidence="1" id="KW-0812">Transmembrane</keyword>
<organism evidence="2 3">
    <name type="scientific">Shewanella putrefaciens (strain 200)</name>
    <dbReference type="NCBI Taxonomy" id="399804"/>
    <lineage>
        <taxon>Bacteria</taxon>
        <taxon>Pseudomonadati</taxon>
        <taxon>Pseudomonadota</taxon>
        <taxon>Gammaproteobacteria</taxon>
        <taxon>Alteromonadales</taxon>
        <taxon>Shewanellaceae</taxon>
        <taxon>Shewanella</taxon>
    </lineage>
</organism>
<protein>
    <submittedName>
        <fullName evidence="2">Uncharacterized protein</fullName>
    </submittedName>
</protein>
<dbReference type="AlphaFoldDB" id="E6XLQ1"/>
<dbReference type="HOGENOM" id="CLU_2384533_0_0_6"/>
<dbReference type="Proteomes" id="UP000008209">
    <property type="component" value="Chromosome"/>
</dbReference>
<feature type="transmembrane region" description="Helical" evidence="1">
    <location>
        <begin position="6"/>
        <end position="21"/>
    </location>
</feature>
<feature type="transmembrane region" description="Helical" evidence="1">
    <location>
        <begin position="33"/>
        <end position="49"/>
    </location>
</feature>
<dbReference type="KEGG" id="shp:Sput200_4326"/>
<accession>E6XLQ1</accession>
<proteinExistence type="predicted"/>
<dbReference type="EMBL" id="CP002457">
    <property type="protein sequence ID" value="ADV56663.1"/>
    <property type="molecule type" value="Genomic_DNA"/>
</dbReference>
<evidence type="ECO:0000313" key="2">
    <source>
        <dbReference type="EMBL" id="ADV56663.1"/>
    </source>
</evidence>
<evidence type="ECO:0000313" key="3">
    <source>
        <dbReference type="Proteomes" id="UP000008209"/>
    </source>
</evidence>
<evidence type="ECO:0000256" key="1">
    <source>
        <dbReference type="SAM" id="Phobius"/>
    </source>
</evidence>
<name>E6XLQ1_SHEP2</name>
<gene>
    <name evidence="2" type="ordered locus">Sput200_4326</name>
</gene>